<dbReference type="Gene3D" id="3.90.220.20">
    <property type="entry name" value="DNA methylase specificity domains"/>
    <property type="match status" value="2"/>
</dbReference>
<comment type="caution">
    <text evidence="3">The sequence shown here is derived from an EMBL/GenBank/DDBJ whole genome shotgun (WGS) entry which is preliminary data.</text>
</comment>
<dbReference type="EMBL" id="NSJZ01000033">
    <property type="protein sequence ID" value="PAU95429.1"/>
    <property type="molecule type" value="Genomic_DNA"/>
</dbReference>
<dbReference type="SUPFAM" id="SSF116734">
    <property type="entry name" value="DNA methylase specificity domain"/>
    <property type="match status" value="1"/>
</dbReference>
<keyword evidence="1" id="KW-0680">Restriction system</keyword>
<evidence type="ECO:0000256" key="2">
    <source>
        <dbReference type="ARBA" id="ARBA00023125"/>
    </source>
</evidence>
<evidence type="ECO:0000313" key="4">
    <source>
        <dbReference type="Proteomes" id="UP000218023"/>
    </source>
</evidence>
<gene>
    <name evidence="3" type="ORF">CK240_16555</name>
</gene>
<keyword evidence="4" id="KW-1185">Reference proteome</keyword>
<reference evidence="3 4" key="1">
    <citation type="submission" date="2017-09" db="EMBL/GenBank/DDBJ databases">
        <title>Paracoccus alkalisoli sp. nov., isolated from saline alkaline soil.</title>
        <authorList>
            <person name="Dong X."/>
            <person name="Zhang G."/>
        </authorList>
    </citation>
    <scope>NUCLEOTIDE SEQUENCE [LARGE SCALE GENOMIC DNA]</scope>
    <source>
        <strain evidence="3 4">WN007</strain>
    </source>
</reference>
<name>A0A2A2GEW7_9RHOB</name>
<proteinExistence type="predicted"/>
<dbReference type="GO" id="GO:0003677">
    <property type="term" value="F:DNA binding"/>
    <property type="evidence" value="ECO:0007669"/>
    <property type="project" value="UniProtKB-KW"/>
</dbReference>
<protein>
    <recommendedName>
        <fullName evidence="5">Type I restriction modification DNA specificity domain-containing protein</fullName>
    </recommendedName>
</protein>
<dbReference type="Proteomes" id="UP000218023">
    <property type="component" value="Unassembled WGS sequence"/>
</dbReference>
<evidence type="ECO:0000313" key="3">
    <source>
        <dbReference type="EMBL" id="PAU95429.1"/>
    </source>
</evidence>
<dbReference type="InterPro" id="IPR044946">
    <property type="entry name" value="Restrct_endonuc_typeI_TRD_sf"/>
</dbReference>
<accession>A0A2A2GEW7</accession>
<evidence type="ECO:0000256" key="1">
    <source>
        <dbReference type="ARBA" id="ARBA00022747"/>
    </source>
</evidence>
<evidence type="ECO:0008006" key="5">
    <source>
        <dbReference type="Google" id="ProtNLM"/>
    </source>
</evidence>
<dbReference type="GO" id="GO:0009307">
    <property type="term" value="P:DNA restriction-modification system"/>
    <property type="evidence" value="ECO:0007669"/>
    <property type="project" value="UniProtKB-KW"/>
</dbReference>
<sequence length="65" mass="7170">MRNFLIPLPPLAEQHRIVAKVDAVMALRNRLEAALAQADATRARLLEALLHETLLPSMPEMAAAE</sequence>
<dbReference type="AlphaFoldDB" id="A0A2A2GEW7"/>
<organism evidence="3 4">
    <name type="scientific">Paracoccus salipaludis</name>
    <dbReference type="NCBI Taxonomy" id="2032623"/>
    <lineage>
        <taxon>Bacteria</taxon>
        <taxon>Pseudomonadati</taxon>
        <taxon>Pseudomonadota</taxon>
        <taxon>Alphaproteobacteria</taxon>
        <taxon>Rhodobacterales</taxon>
        <taxon>Paracoccaceae</taxon>
        <taxon>Paracoccus</taxon>
    </lineage>
</organism>
<keyword evidence="2" id="KW-0238">DNA-binding</keyword>